<keyword evidence="3" id="KW-1185">Reference proteome</keyword>
<sequence length="150" mass="16715">MQKRGAAFILVFWAGFVSAISFLEAWLKFKAPGITLPLGLGIGKLVFAAMNRTEWVFLLLFVVAVVWSRRSPRKINRTQLSLFVGLVVVLAVQTFWLLPVLNHRADLIIAGQVPGGSLVHIFYGVAEILKVVSLFVLAFVLTRQKAETHR</sequence>
<feature type="transmembrane region" description="Helical" evidence="1">
    <location>
        <begin position="7"/>
        <end position="27"/>
    </location>
</feature>
<dbReference type="EMBL" id="FONW01000002">
    <property type="protein sequence ID" value="SFE92472.1"/>
    <property type="molecule type" value="Genomic_DNA"/>
</dbReference>
<evidence type="ECO:0000256" key="1">
    <source>
        <dbReference type="SAM" id="Phobius"/>
    </source>
</evidence>
<dbReference type="Proteomes" id="UP000198964">
    <property type="component" value="Unassembled WGS sequence"/>
</dbReference>
<gene>
    <name evidence="2" type="ORF">SAMN05216283_102106</name>
</gene>
<keyword evidence="1" id="KW-0472">Membrane</keyword>
<name>A0A1I2EHN4_9BACT</name>
<accession>A0A1I2EHN4</accession>
<feature type="transmembrane region" description="Helical" evidence="1">
    <location>
        <begin position="80"/>
        <end position="101"/>
    </location>
</feature>
<feature type="transmembrane region" description="Helical" evidence="1">
    <location>
        <begin position="121"/>
        <end position="141"/>
    </location>
</feature>
<evidence type="ECO:0008006" key="4">
    <source>
        <dbReference type="Google" id="ProtNLM"/>
    </source>
</evidence>
<dbReference type="RefSeq" id="WP_093918790.1">
    <property type="nucleotide sequence ID" value="NZ_FONW01000002.1"/>
</dbReference>
<proteinExistence type="predicted"/>
<feature type="transmembrane region" description="Helical" evidence="1">
    <location>
        <begin position="47"/>
        <end position="68"/>
    </location>
</feature>
<evidence type="ECO:0000313" key="3">
    <source>
        <dbReference type="Proteomes" id="UP000198964"/>
    </source>
</evidence>
<keyword evidence="1" id="KW-1133">Transmembrane helix</keyword>
<evidence type="ECO:0000313" key="2">
    <source>
        <dbReference type="EMBL" id="SFE92472.1"/>
    </source>
</evidence>
<dbReference type="AlphaFoldDB" id="A0A1I2EHN4"/>
<organism evidence="2 3">
    <name type="scientific">Sunxiuqinia elliptica</name>
    <dbReference type="NCBI Taxonomy" id="655355"/>
    <lineage>
        <taxon>Bacteria</taxon>
        <taxon>Pseudomonadati</taxon>
        <taxon>Bacteroidota</taxon>
        <taxon>Bacteroidia</taxon>
        <taxon>Marinilabiliales</taxon>
        <taxon>Prolixibacteraceae</taxon>
        <taxon>Sunxiuqinia</taxon>
    </lineage>
</organism>
<dbReference type="STRING" id="655355.SAMN05216283_102106"/>
<reference evidence="2 3" key="1">
    <citation type="submission" date="2016-10" db="EMBL/GenBank/DDBJ databases">
        <authorList>
            <person name="de Groot N.N."/>
        </authorList>
    </citation>
    <scope>NUCLEOTIDE SEQUENCE [LARGE SCALE GENOMIC DNA]</scope>
    <source>
        <strain evidence="2 3">CGMCC 1.9156</strain>
    </source>
</reference>
<protein>
    <recommendedName>
        <fullName evidence="4">DUF4149 domain-containing protein</fullName>
    </recommendedName>
</protein>
<keyword evidence="1" id="KW-0812">Transmembrane</keyword>